<dbReference type="Gene3D" id="3.60.40.10">
    <property type="entry name" value="PPM-type phosphatase domain"/>
    <property type="match status" value="1"/>
</dbReference>
<protein>
    <submittedName>
        <fullName evidence="3">Serine/threonine phosphatase</fullName>
    </submittedName>
</protein>
<gene>
    <name evidence="3" type="ORF">bsdE14_24770</name>
</gene>
<keyword evidence="4" id="KW-1185">Reference proteome</keyword>
<keyword evidence="1" id="KW-0378">Hydrolase</keyword>
<dbReference type="PANTHER" id="PTHR43156:SF2">
    <property type="entry name" value="STAGE II SPORULATION PROTEIN E"/>
    <property type="match status" value="1"/>
</dbReference>
<dbReference type="EMBL" id="BRXR01000001">
    <property type="protein sequence ID" value="GLC31067.1"/>
    <property type="molecule type" value="Genomic_DNA"/>
</dbReference>
<dbReference type="InterPro" id="IPR001932">
    <property type="entry name" value="PPM-type_phosphatase-like_dom"/>
</dbReference>
<sequence length="390" mass="42619">MSYFIDVASNSLNKYGEELCGDKVEVIKTDDGMIIVLADGLGSGVKANILATMTCKIAGTMLREGLSISETVDTLVHTLPVCSVRQLAYSTFTIIKISNDGMVHTIEYDNPPFFFVKNNIVTTIEKKQLKISDKIINESSFQLEPGDVLTVVSDGAIHAGVGAILNLGWQWNNVADYLEVLVETEKCSANVCKDLLQTCQKLYDGKPGDDTTVVAVTLRTPEFVNIFTGPPKSKENDSLAIDMLKNSNGKKIICGGTAANIAARELNTEIKVCMEYIDIDVPPTAEIKGIDLVTEGVLTLSKVIEKLKAYYNSSLEDKISLNLKAKDGASQLTKILIEDCTHLNMLVGKAINPAHQNPDFPVDLSIKLKIIEDLIDIMKKLGKEVKVNYI</sequence>
<feature type="domain" description="PPM-type phosphatase" evidence="2">
    <location>
        <begin position="4"/>
        <end position="218"/>
    </location>
</feature>
<proteinExistence type="predicted"/>
<reference evidence="3 4" key="1">
    <citation type="journal article" date="2024" name="Int. J. Syst. Evol. Microbiol.">
        <title>Clostridium omnivorum sp. nov., isolated from anoxic soil under the treatment of reductive soil disinfestation.</title>
        <authorList>
            <person name="Ueki A."/>
            <person name="Tonouchi A."/>
            <person name="Kaku N."/>
            <person name="Honma S."/>
            <person name="Ueki K."/>
        </authorList>
    </citation>
    <scope>NUCLEOTIDE SEQUENCE [LARGE SCALE GENOMIC DNA]</scope>
    <source>
        <strain evidence="3 4">E14</strain>
    </source>
</reference>
<evidence type="ECO:0000313" key="3">
    <source>
        <dbReference type="EMBL" id="GLC31067.1"/>
    </source>
</evidence>
<accession>A0ABQ5N7A3</accession>
<organism evidence="3 4">
    <name type="scientific">Clostridium omnivorum</name>
    <dbReference type="NCBI Taxonomy" id="1604902"/>
    <lineage>
        <taxon>Bacteria</taxon>
        <taxon>Bacillati</taxon>
        <taxon>Bacillota</taxon>
        <taxon>Clostridia</taxon>
        <taxon>Eubacteriales</taxon>
        <taxon>Clostridiaceae</taxon>
        <taxon>Clostridium</taxon>
    </lineage>
</organism>
<dbReference type="SUPFAM" id="SSF81606">
    <property type="entry name" value="PP2C-like"/>
    <property type="match status" value="1"/>
</dbReference>
<dbReference type="Proteomes" id="UP001208567">
    <property type="component" value="Unassembled WGS sequence"/>
</dbReference>
<evidence type="ECO:0000313" key="4">
    <source>
        <dbReference type="Proteomes" id="UP001208567"/>
    </source>
</evidence>
<dbReference type="SMART" id="SM00331">
    <property type="entry name" value="PP2C_SIG"/>
    <property type="match status" value="1"/>
</dbReference>
<evidence type="ECO:0000256" key="1">
    <source>
        <dbReference type="ARBA" id="ARBA00022801"/>
    </source>
</evidence>
<dbReference type="InterPro" id="IPR052016">
    <property type="entry name" value="Bact_Sigma-Reg"/>
</dbReference>
<dbReference type="Pfam" id="PF07228">
    <property type="entry name" value="SpoIIE"/>
    <property type="match status" value="1"/>
</dbReference>
<evidence type="ECO:0000259" key="2">
    <source>
        <dbReference type="SMART" id="SM00331"/>
    </source>
</evidence>
<dbReference type="RefSeq" id="WP_264850345.1">
    <property type="nucleotide sequence ID" value="NZ_BRXR01000001.1"/>
</dbReference>
<dbReference type="InterPro" id="IPR036457">
    <property type="entry name" value="PPM-type-like_dom_sf"/>
</dbReference>
<name>A0ABQ5N7A3_9CLOT</name>
<dbReference type="PANTHER" id="PTHR43156">
    <property type="entry name" value="STAGE II SPORULATION PROTEIN E-RELATED"/>
    <property type="match status" value="1"/>
</dbReference>
<comment type="caution">
    <text evidence="3">The sequence shown here is derived from an EMBL/GenBank/DDBJ whole genome shotgun (WGS) entry which is preliminary data.</text>
</comment>